<comment type="subcellular location">
    <subcellularLocation>
        <location evidence="1 6">Cell membrane</location>
        <topology evidence="1 6">Multi-pass membrane protein</topology>
    </subcellularLocation>
</comment>
<dbReference type="PANTHER" id="PTHR12677:SF59">
    <property type="entry name" value="GOLGI APPARATUS MEMBRANE PROTEIN TVP38-RELATED"/>
    <property type="match status" value="1"/>
</dbReference>
<reference evidence="8" key="1">
    <citation type="submission" date="2024-05" db="EMBL/GenBank/DDBJ databases">
        <title>Alkalihalobacillus sp. strain MEB203 novel alkaliphilic bacterium from Lonar Lake, India.</title>
        <authorList>
            <person name="Joshi A."/>
            <person name="Thite S."/>
            <person name="Mengade P."/>
        </authorList>
    </citation>
    <scope>NUCLEOTIDE SEQUENCE</scope>
    <source>
        <strain evidence="8">MEB 203</strain>
    </source>
</reference>
<keyword evidence="2 6" id="KW-1003">Cell membrane</keyword>
<feature type="domain" description="VTT" evidence="7">
    <location>
        <begin position="38"/>
        <end position="149"/>
    </location>
</feature>
<evidence type="ECO:0000256" key="1">
    <source>
        <dbReference type="ARBA" id="ARBA00004651"/>
    </source>
</evidence>
<keyword evidence="5 6" id="KW-0472">Membrane</keyword>
<comment type="similarity">
    <text evidence="6">Belongs to the TVP38/TMEM64 family.</text>
</comment>
<dbReference type="InterPro" id="IPR032816">
    <property type="entry name" value="VTT_dom"/>
</dbReference>
<name>A0ABT5VA77_9BACI</name>
<evidence type="ECO:0000256" key="4">
    <source>
        <dbReference type="ARBA" id="ARBA00022989"/>
    </source>
</evidence>
<comment type="caution">
    <text evidence="8">The sequence shown here is derived from an EMBL/GenBank/DDBJ whole genome shotgun (WGS) entry which is preliminary data.</text>
</comment>
<dbReference type="Proteomes" id="UP001148125">
    <property type="component" value="Unassembled WGS sequence"/>
</dbReference>
<dbReference type="Pfam" id="PF09335">
    <property type="entry name" value="VTT_dom"/>
    <property type="match status" value="1"/>
</dbReference>
<evidence type="ECO:0000256" key="5">
    <source>
        <dbReference type="ARBA" id="ARBA00023136"/>
    </source>
</evidence>
<dbReference type="PANTHER" id="PTHR12677">
    <property type="entry name" value="GOLGI APPARATUS MEMBRANE PROTEIN TVP38-RELATED"/>
    <property type="match status" value="1"/>
</dbReference>
<feature type="transmembrane region" description="Helical" evidence="6">
    <location>
        <begin position="98"/>
        <end position="120"/>
    </location>
</feature>
<proteinExistence type="inferred from homology"/>
<keyword evidence="3 6" id="KW-0812">Transmembrane</keyword>
<dbReference type="EMBL" id="JAOTPO010000002">
    <property type="protein sequence ID" value="MDE5412358.1"/>
    <property type="molecule type" value="Genomic_DNA"/>
</dbReference>
<gene>
    <name evidence="8" type="ORF">N7Z68_03100</name>
</gene>
<accession>A0ABT5VA77</accession>
<organism evidence="8 9">
    <name type="scientific">Alkalihalobacterium chitinilyticum</name>
    <dbReference type="NCBI Taxonomy" id="2980103"/>
    <lineage>
        <taxon>Bacteria</taxon>
        <taxon>Bacillati</taxon>
        <taxon>Bacillota</taxon>
        <taxon>Bacilli</taxon>
        <taxon>Bacillales</taxon>
        <taxon>Bacillaceae</taxon>
        <taxon>Alkalihalobacterium</taxon>
    </lineage>
</organism>
<evidence type="ECO:0000256" key="2">
    <source>
        <dbReference type="ARBA" id="ARBA00022475"/>
    </source>
</evidence>
<feature type="transmembrane region" description="Helical" evidence="6">
    <location>
        <begin position="132"/>
        <end position="150"/>
    </location>
</feature>
<feature type="transmembrane region" description="Helical" evidence="6">
    <location>
        <begin position="20"/>
        <end position="43"/>
    </location>
</feature>
<dbReference type="RefSeq" id="WP_275116991.1">
    <property type="nucleotide sequence ID" value="NZ_JAOTPO010000002.1"/>
</dbReference>
<evidence type="ECO:0000256" key="3">
    <source>
        <dbReference type="ARBA" id="ARBA00022692"/>
    </source>
</evidence>
<keyword evidence="9" id="KW-1185">Reference proteome</keyword>
<keyword evidence="4 6" id="KW-1133">Transmembrane helix</keyword>
<sequence length="190" mass="22194">MEQSLDSIQFVIEESGWLAPLFFILLHVLRQVFFIPVILVCLLGGYLFGVFYGTIYSLVGLTFTSLAFYVIAKRFPKVTTKLFYLKKKYFGSYHRMSLMQMFIVRLMPFIHFHLISLYLLEMSKNVKEYTKYSFYACIPPAFVFTAFGHMIHEMPLAISLTLVGALFVVFTILGRREVTYKWNDFFATKS</sequence>
<feature type="transmembrane region" description="Helical" evidence="6">
    <location>
        <begin position="156"/>
        <end position="173"/>
    </location>
</feature>
<feature type="transmembrane region" description="Helical" evidence="6">
    <location>
        <begin position="50"/>
        <end position="72"/>
    </location>
</feature>
<dbReference type="InterPro" id="IPR015414">
    <property type="entry name" value="TMEM64"/>
</dbReference>
<evidence type="ECO:0000259" key="7">
    <source>
        <dbReference type="Pfam" id="PF09335"/>
    </source>
</evidence>
<protein>
    <recommendedName>
        <fullName evidence="6">TVP38/TMEM64 family membrane protein</fullName>
    </recommendedName>
</protein>
<evidence type="ECO:0000256" key="6">
    <source>
        <dbReference type="RuleBase" id="RU366058"/>
    </source>
</evidence>
<evidence type="ECO:0000313" key="9">
    <source>
        <dbReference type="Proteomes" id="UP001148125"/>
    </source>
</evidence>
<evidence type="ECO:0000313" key="8">
    <source>
        <dbReference type="EMBL" id="MDE5412358.1"/>
    </source>
</evidence>